<dbReference type="KEGG" id="trg:TRUGW13939_00431"/>
<dbReference type="RefSeq" id="XP_035339532.1">
    <property type="nucleotide sequence ID" value="XM_035483639.1"/>
</dbReference>
<dbReference type="GeneID" id="55987944"/>
<evidence type="ECO:0000256" key="1">
    <source>
        <dbReference type="SAM" id="MobiDB-lite"/>
    </source>
</evidence>
<keyword evidence="3" id="KW-1185">Reference proteome</keyword>
<sequence>MSGPPSPMSPRHRRNRSSLDMSPSINRMSENGYFYPQTPQSPRPLSPETPRQRNSQILSGDRRMSEDYMGTVDSGGGLGNLADELADAWGDGEGYEDASGFEANGQAENMEDFHKDEDTSGQGTPREPMSPDQGNGLQPPRARARQTQSRHRRNESQYDGSDYGNDSDFDELGELSPNLERRMADIESLARRGIEENGSSTDQIINRFIESLRDLGAQSAIENGAARLITAHTSITSHLTHQTRALQTLIHPLLFSPFPLLSTESIDELIPLIDDGLIPNLPVPFQPPTHGSLRPDSPSSTKSTQSQLAAVDPLLSLQALLSQTSDLTLTLRTLSDTLHESRQLTSTASRRLRSAREIVAEIRREEEDREEGHRWIESGQWDRKLKEREAGRVCGDVVSGFEAVCGEWRMKLFGAAGTTAAATTGAAA</sequence>
<protein>
    <submittedName>
        <fullName evidence="2">Uncharacterized protein</fullName>
    </submittedName>
</protein>
<feature type="compositionally biased region" description="Polar residues" evidence="1">
    <location>
        <begin position="18"/>
        <end position="29"/>
    </location>
</feature>
<feature type="compositionally biased region" description="Polar residues" evidence="1">
    <location>
        <begin position="297"/>
        <end position="307"/>
    </location>
</feature>
<dbReference type="EMBL" id="CP055898">
    <property type="protein sequence ID" value="QKX53353.1"/>
    <property type="molecule type" value="Genomic_DNA"/>
</dbReference>
<name>A0A7H8QJH2_TALRU</name>
<dbReference type="Proteomes" id="UP000509510">
    <property type="component" value="Chromosome I"/>
</dbReference>
<feature type="region of interest" description="Disordered" evidence="1">
    <location>
        <begin position="283"/>
        <end position="307"/>
    </location>
</feature>
<accession>A0A7H8QJH2</accession>
<gene>
    <name evidence="2" type="ORF">TRUGW13939_00431</name>
</gene>
<proteinExistence type="predicted"/>
<feature type="compositionally biased region" description="Basic residues" evidence="1">
    <location>
        <begin position="142"/>
        <end position="153"/>
    </location>
</feature>
<dbReference type="AlphaFoldDB" id="A0A7H8QJH2"/>
<reference evidence="3" key="1">
    <citation type="submission" date="2020-06" db="EMBL/GenBank/DDBJ databases">
        <title>A chromosome-scale genome assembly of Talaromyces rugulosus W13939.</title>
        <authorList>
            <person name="Wang B."/>
            <person name="Guo L."/>
            <person name="Ye K."/>
            <person name="Wang L."/>
        </authorList>
    </citation>
    <scope>NUCLEOTIDE SEQUENCE [LARGE SCALE GENOMIC DNA]</scope>
    <source>
        <strain evidence="3">W13939</strain>
    </source>
</reference>
<dbReference type="OrthoDB" id="5427526at2759"/>
<evidence type="ECO:0000313" key="3">
    <source>
        <dbReference type="Proteomes" id="UP000509510"/>
    </source>
</evidence>
<evidence type="ECO:0000313" key="2">
    <source>
        <dbReference type="EMBL" id="QKX53353.1"/>
    </source>
</evidence>
<feature type="region of interest" description="Disordered" evidence="1">
    <location>
        <begin position="1"/>
        <end position="176"/>
    </location>
</feature>
<organism evidence="2 3">
    <name type="scientific">Talaromyces rugulosus</name>
    <name type="common">Penicillium rugulosum</name>
    <dbReference type="NCBI Taxonomy" id="121627"/>
    <lineage>
        <taxon>Eukaryota</taxon>
        <taxon>Fungi</taxon>
        <taxon>Dikarya</taxon>
        <taxon>Ascomycota</taxon>
        <taxon>Pezizomycotina</taxon>
        <taxon>Eurotiomycetes</taxon>
        <taxon>Eurotiomycetidae</taxon>
        <taxon>Eurotiales</taxon>
        <taxon>Trichocomaceae</taxon>
        <taxon>Talaromyces</taxon>
        <taxon>Talaromyces sect. Islandici</taxon>
    </lineage>
</organism>